<evidence type="ECO:0000259" key="6">
    <source>
        <dbReference type="PROSITE" id="PS50016"/>
    </source>
</evidence>
<gene>
    <name evidence="7" type="ORF">PARMNEM_LOCUS12643</name>
</gene>
<evidence type="ECO:0000313" key="8">
    <source>
        <dbReference type="Proteomes" id="UP001314205"/>
    </source>
</evidence>
<dbReference type="GO" id="GO:0008270">
    <property type="term" value="F:zinc ion binding"/>
    <property type="evidence" value="ECO:0007669"/>
    <property type="project" value="UniProtKB-KW"/>
</dbReference>
<evidence type="ECO:0000256" key="1">
    <source>
        <dbReference type="ARBA" id="ARBA00022723"/>
    </source>
</evidence>
<dbReference type="InterPro" id="IPR001965">
    <property type="entry name" value="Znf_PHD"/>
</dbReference>
<keyword evidence="8" id="KW-1185">Reference proteome</keyword>
<dbReference type="InterPro" id="IPR013083">
    <property type="entry name" value="Znf_RING/FYVE/PHD"/>
</dbReference>
<evidence type="ECO:0000256" key="4">
    <source>
        <dbReference type="PROSITE-ProRule" id="PRU00146"/>
    </source>
</evidence>
<keyword evidence="1" id="KW-0479">Metal-binding</keyword>
<feature type="domain" description="PHD-type" evidence="6">
    <location>
        <begin position="2"/>
        <end position="59"/>
    </location>
</feature>
<keyword evidence="5" id="KW-0175">Coiled coil</keyword>
<dbReference type="PROSITE" id="PS50016">
    <property type="entry name" value="ZF_PHD_2"/>
    <property type="match status" value="1"/>
</dbReference>
<dbReference type="Pfam" id="PF00628">
    <property type="entry name" value="PHD"/>
    <property type="match status" value="1"/>
</dbReference>
<evidence type="ECO:0000313" key="7">
    <source>
        <dbReference type="EMBL" id="CAK1592753.1"/>
    </source>
</evidence>
<keyword evidence="2 4" id="KW-0863">Zinc-finger</keyword>
<name>A0AAV1LBQ7_9NEOP</name>
<dbReference type="InterPro" id="IPR019786">
    <property type="entry name" value="Zinc_finger_PHD-type_CS"/>
</dbReference>
<keyword evidence="3" id="KW-0862">Zinc</keyword>
<proteinExistence type="predicted"/>
<evidence type="ECO:0000256" key="2">
    <source>
        <dbReference type="ARBA" id="ARBA00022771"/>
    </source>
</evidence>
<dbReference type="Proteomes" id="UP001314205">
    <property type="component" value="Unassembled WGS sequence"/>
</dbReference>
<sequence>MIRTCVGCRDTVRSGDGYIVCATCKQYYHSLCVNISDIELNGMAAELKMDWLCPDCVCRRPRGDNSNTPIRGSPSTASIPTNVTMRRRPAEHPQVDEHIDCVSRSEIRIIINEIVKEYTNNITRQLNLIHADIYSFKESLTFFNEHFEKIKADLNTQTSEVRQLKEENTKLRAEVNSLTSRVILIDQISRSANLELQCVPEHKNENVMNVVQQLGRAVNCPVGESDISHCTRIAKMNQQSSRPRAILIRLASPRLRDKLLAAAMEYNKKNH</sequence>
<organism evidence="7 8">
    <name type="scientific">Parnassius mnemosyne</name>
    <name type="common">clouded apollo</name>
    <dbReference type="NCBI Taxonomy" id="213953"/>
    <lineage>
        <taxon>Eukaryota</taxon>
        <taxon>Metazoa</taxon>
        <taxon>Ecdysozoa</taxon>
        <taxon>Arthropoda</taxon>
        <taxon>Hexapoda</taxon>
        <taxon>Insecta</taxon>
        <taxon>Pterygota</taxon>
        <taxon>Neoptera</taxon>
        <taxon>Endopterygota</taxon>
        <taxon>Lepidoptera</taxon>
        <taxon>Glossata</taxon>
        <taxon>Ditrysia</taxon>
        <taxon>Papilionoidea</taxon>
        <taxon>Papilionidae</taxon>
        <taxon>Parnassiinae</taxon>
        <taxon>Parnassini</taxon>
        <taxon>Parnassius</taxon>
        <taxon>Driopa</taxon>
    </lineage>
</organism>
<dbReference type="EMBL" id="CAVLGL010000087">
    <property type="protein sequence ID" value="CAK1592753.1"/>
    <property type="molecule type" value="Genomic_DNA"/>
</dbReference>
<comment type="caution">
    <text evidence="7">The sequence shown here is derived from an EMBL/GenBank/DDBJ whole genome shotgun (WGS) entry which is preliminary data.</text>
</comment>
<reference evidence="7 8" key="1">
    <citation type="submission" date="2023-11" db="EMBL/GenBank/DDBJ databases">
        <authorList>
            <person name="Hedman E."/>
            <person name="Englund M."/>
            <person name="Stromberg M."/>
            <person name="Nyberg Akerstrom W."/>
            <person name="Nylinder S."/>
            <person name="Jareborg N."/>
            <person name="Kallberg Y."/>
            <person name="Kronander E."/>
        </authorList>
    </citation>
    <scope>NUCLEOTIDE SEQUENCE [LARGE SCALE GENOMIC DNA]</scope>
</reference>
<accession>A0AAV1LBQ7</accession>
<dbReference type="Gene3D" id="3.30.40.10">
    <property type="entry name" value="Zinc/RING finger domain, C3HC4 (zinc finger)"/>
    <property type="match status" value="1"/>
</dbReference>
<protein>
    <recommendedName>
        <fullName evidence="6">PHD-type domain-containing protein</fullName>
    </recommendedName>
</protein>
<evidence type="ECO:0000256" key="5">
    <source>
        <dbReference type="SAM" id="Coils"/>
    </source>
</evidence>
<dbReference type="PROSITE" id="PS01359">
    <property type="entry name" value="ZF_PHD_1"/>
    <property type="match status" value="1"/>
</dbReference>
<dbReference type="InterPro" id="IPR019787">
    <property type="entry name" value="Znf_PHD-finger"/>
</dbReference>
<feature type="coiled-coil region" evidence="5">
    <location>
        <begin position="147"/>
        <end position="181"/>
    </location>
</feature>
<dbReference type="SUPFAM" id="SSF57903">
    <property type="entry name" value="FYVE/PHD zinc finger"/>
    <property type="match status" value="1"/>
</dbReference>
<evidence type="ECO:0000256" key="3">
    <source>
        <dbReference type="ARBA" id="ARBA00022833"/>
    </source>
</evidence>
<dbReference type="AlphaFoldDB" id="A0AAV1LBQ7"/>
<dbReference type="InterPro" id="IPR011011">
    <property type="entry name" value="Znf_FYVE_PHD"/>
</dbReference>
<dbReference type="SMART" id="SM00249">
    <property type="entry name" value="PHD"/>
    <property type="match status" value="1"/>
</dbReference>